<feature type="domain" description="SRCR" evidence="6">
    <location>
        <begin position="237"/>
        <end position="337"/>
    </location>
</feature>
<feature type="disulfide bond" evidence="5">
    <location>
        <begin position="801"/>
        <end position="862"/>
    </location>
</feature>
<dbReference type="SUPFAM" id="SSF56487">
    <property type="entry name" value="SRCR-like"/>
    <property type="match status" value="8"/>
</dbReference>
<dbReference type="PRINTS" id="PR00258">
    <property type="entry name" value="SPERACTRCPTR"/>
</dbReference>
<dbReference type="PROSITE" id="PS00420">
    <property type="entry name" value="SRCR_1"/>
    <property type="match status" value="6"/>
</dbReference>
<dbReference type="FunFam" id="3.10.250.10:FF:000003">
    <property type="entry name" value="Deleted in malignant brain tumors 1"/>
    <property type="match status" value="5"/>
</dbReference>
<dbReference type="PANTHER" id="PTHR19331">
    <property type="entry name" value="SCAVENGER RECEPTOR DOMAIN-CONTAINING"/>
    <property type="match status" value="1"/>
</dbReference>
<feature type="domain" description="SRCR" evidence="6">
    <location>
        <begin position="339"/>
        <end position="419"/>
    </location>
</feature>
<feature type="disulfide bond" evidence="5">
    <location>
        <begin position="565"/>
        <end position="629"/>
    </location>
</feature>
<keyword evidence="8" id="KW-1185">Reference proteome</keyword>
<reference evidence="7" key="1">
    <citation type="submission" date="2019-05" db="EMBL/GenBank/DDBJ databases">
        <authorList>
            <person name="Zhang S."/>
            <person name="Liu J."/>
        </authorList>
    </citation>
    <scope>NUCLEOTIDE SEQUENCE [LARGE SCALE GENOMIC DNA]</scope>
</reference>
<feature type="disulfide bond" evidence="5">
    <location>
        <begin position="275"/>
        <end position="336"/>
    </location>
</feature>
<feature type="disulfide bond" evidence="5">
    <location>
        <begin position="50"/>
        <end position="114"/>
    </location>
</feature>
<feature type="disulfide bond" evidence="5">
    <location>
        <begin position="63"/>
        <end position="124"/>
    </location>
</feature>
<evidence type="ECO:0000313" key="7">
    <source>
        <dbReference type="Ensembl" id="ENSBGRP00000040371.1"/>
    </source>
</evidence>
<feature type="disulfide bond" evidence="5">
    <location>
        <begin position="505"/>
        <end position="515"/>
    </location>
</feature>
<protein>
    <recommendedName>
        <fullName evidence="6">SRCR domain-containing protein</fullName>
    </recommendedName>
</protein>
<feature type="domain" description="SRCR" evidence="6">
    <location>
        <begin position="131"/>
        <end position="231"/>
    </location>
</feature>
<keyword evidence="3 5" id="KW-1015">Disulfide bond</keyword>
<dbReference type="Gene3D" id="3.10.250.10">
    <property type="entry name" value="SRCR-like domain"/>
    <property type="match status" value="8"/>
</dbReference>
<dbReference type="FunFam" id="3.10.250.10:FF:000006">
    <property type="entry name" value="neurotrypsin isoform X2"/>
    <property type="match status" value="2"/>
</dbReference>
<dbReference type="InterPro" id="IPR001190">
    <property type="entry name" value="SRCR"/>
</dbReference>
<evidence type="ECO:0000259" key="6">
    <source>
        <dbReference type="PROSITE" id="PS50287"/>
    </source>
</evidence>
<evidence type="ECO:0000313" key="8">
    <source>
        <dbReference type="Proteomes" id="UP000694520"/>
    </source>
</evidence>
<dbReference type="InterPro" id="IPR036772">
    <property type="entry name" value="SRCR-like_dom_sf"/>
</dbReference>
<feature type="disulfide bond" evidence="5">
    <location>
        <begin position="94"/>
        <end position="104"/>
    </location>
</feature>
<feature type="disulfide bond" evidence="5">
    <location>
        <begin position="578"/>
        <end position="639"/>
    </location>
</feature>
<dbReference type="Proteomes" id="UP000694520">
    <property type="component" value="Chromosome 25"/>
</dbReference>
<dbReference type="GO" id="GO:0016020">
    <property type="term" value="C:membrane"/>
    <property type="evidence" value="ECO:0007669"/>
    <property type="project" value="InterPro"/>
</dbReference>
<dbReference type="SMART" id="SM00202">
    <property type="entry name" value="SR"/>
    <property type="match status" value="8"/>
</dbReference>
<feature type="domain" description="SRCR" evidence="6">
    <location>
        <begin position="540"/>
        <end position="640"/>
    </location>
</feature>
<dbReference type="AlphaFoldDB" id="A0A8B9YTN7"/>
<keyword evidence="4" id="KW-0325">Glycoprotein</keyword>
<dbReference type="PROSITE" id="PS50287">
    <property type="entry name" value="SRCR_2"/>
    <property type="match status" value="8"/>
</dbReference>
<dbReference type="GeneTree" id="ENSGT00940000162108"/>
<dbReference type="Pfam" id="PF00530">
    <property type="entry name" value="SRCR"/>
    <property type="match status" value="8"/>
</dbReference>
<feature type="disulfide bond" evidence="5">
    <location>
        <begin position="788"/>
        <end position="852"/>
    </location>
</feature>
<evidence type="ECO:0000256" key="2">
    <source>
        <dbReference type="ARBA" id="ARBA00022737"/>
    </source>
</evidence>
<dbReference type="FunFam" id="3.10.250.10:FF:000009">
    <property type="entry name" value="WC1"/>
    <property type="match status" value="1"/>
</dbReference>
<evidence type="ECO:0000256" key="3">
    <source>
        <dbReference type="ARBA" id="ARBA00023157"/>
    </source>
</evidence>
<feature type="disulfide bond" evidence="5">
    <location>
        <begin position="669"/>
        <end position="733"/>
    </location>
</feature>
<keyword evidence="1" id="KW-0732">Signal</keyword>
<feature type="disulfide bond" evidence="5">
    <location>
        <begin position="832"/>
        <end position="842"/>
    </location>
</feature>
<keyword evidence="2" id="KW-0677">Repeat</keyword>
<feature type="disulfide bond" evidence="5">
    <location>
        <begin position="713"/>
        <end position="723"/>
    </location>
</feature>
<feature type="disulfide bond" evidence="5">
    <location>
        <begin position="306"/>
        <end position="316"/>
    </location>
</feature>
<feature type="domain" description="SRCR" evidence="6">
    <location>
        <begin position="763"/>
        <end position="863"/>
    </location>
</feature>
<feature type="disulfide bond" evidence="5">
    <location>
        <begin position="200"/>
        <end position="210"/>
    </location>
</feature>
<dbReference type="PANTHER" id="PTHR19331:SF470">
    <property type="entry name" value="DELETED IN MALIGNANT BRAIN TUMORS 1 PROTEIN"/>
    <property type="match status" value="1"/>
</dbReference>
<dbReference type="Ensembl" id="ENSBGRT00000046804.1">
    <property type="protein sequence ID" value="ENSBGRP00000040371.1"/>
    <property type="gene ID" value="ENSBGRG00000025242.1"/>
</dbReference>
<feature type="domain" description="SRCR" evidence="6">
    <location>
        <begin position="25"/>
        <end position="125"/>
    </location>
</feature>
<comment type="caution">
    <text evidence="5">Lacks conserved residue(s) required for the propagation of feature annotation.</text>
</comment>
<evidence type="ECO:0000256" key="4">
    <source>
        <dbReference type="ARBA" id="ARBA00023180"/>
    </source>
</evidence>
<feature type="domain" description="SRCR" evidence="6">
    <location>
        <begin position="436"/>
        <end position="536"/>
    </location>
</feature>
<proteinExistence type="predicted"/>
<feature type="disulfide bond" evidence="5">
    <location>
        <begin position="169"/>
        <end position="230"/>
    </location>
</feature>
<feature type="disulfide bond" evidence="5">
    <location>
        <begin position="609"/>
        <end position="619"/>
    </location>
</feature>
<evidence type="ECO:0000256" key="5">
    <source>
        <dbReference type="PROSITE-ProRule" id="PRU00196"/>
    </source>
</evidence>
<accession>A0A8B9YTN7</accession>
<feature type="disulfide bond" evidence="5">
    <location>
        <begin position="156"/>
        <end position="220"/>
    </location>
</feature>
<feature type="disulfide bond" evidence="5">
    <location>
        <begin position="461"/>
        <end position="525"/>
    </location>
</feature>
<organism evidence="7 8">
    <name type="scientific">Bos mutus grunniens</name>
    <name type="common">Wild yak</name>
    <name type="synonym">Bos grunniens</name>
    <dbReference type="NCBI Taxonomy" id="30521"/>
    <lineage>
        <taxon>Eukaryota</taxon>
        <taxon>Metazoa</taxon>
        <taxon>Chordata</taxon>
        <taxon>Craniata</taxon>
        <taxon>Vertebrata</taxon>
        <taxon>Euteleostomi</taxon>
        <taxon>Mammalia</taxon>
        <taxon>Eutheria</taxon>
        <taxon>Laurasiatheria</taxon>
        <taxon>Artiodactyla</taxon>
        <taxon>Ruminantia</taxon>
        <taxon>Pecora</taxon>
        <taxon>Bovidae</taxon>
        <taxon>Bovinae</taxon>
        <taxon>Bos</taxon>
    </lineage>
</organism>
<feature type="disulfide bond" evidence="5">
    <location>
        <begin position="474"/>
        <end position="535"/>
    </location>
</feature>
<feature type="disulfide bond" evidence="5">
    <location>
        <begin position="262"/>
        <end position="326"/>
    </location>
</feature>
<name>A0A8B9YTN7_BOSMU</name>
<evidence type="ECO:0000256" key="1">
    <source>
        <dbReference type="ARBA" id="ARBA00022729"/>
    </source>
</evidence>
<reference evidence="7" key="2">
    <citation type="submission" date="2025-08" db="UniProtKB">
        <authorList>
            <consortium name="Ensembl"/>
        </authorList>
    </citation>
    <scope>IDENTIFICATION</scope>
</reference>
<feature type="domain" description="SRCR" evidence="6">
    <location>
        <begin position="644"/>
        <end position="744"/>
    </location>
</feature>
<reference evidence="7" key="3">
    <citation type="submission" date="2025-09" db="UniProtKB">
        <authorList>
            <consortium name="Ensembl"/>
        </authorList>
    </citation>
    <scope>IDENTIFICATION</scope>
</reference>
<sequence>LGFCVRPLKMDAIRRLRAARGWAPVRLVGGHGSCAGCVEVFYQGAWGTVCDSLWDLPEANVVCRQLGCGRAMEAPGKAHFGEGSGKVLLDNMQCRGHEEHLDECSHAGWFAYNCGHGEDAGVVCSGDWPELRLVGGSGRCSGRVEVLHEGAWGTVCDDLWDLNEAEVVCRQLGCGQAVSALGKAHFGPGSGDIFLDNVQCAGAERYLGQCAHSGWSEHNCGHHEDAGVICSGDWPELRLVGGSGRCSGRVEVLHEGAWGTVCDDLWDLNEAKVVCRQLGCGRAVSALGKAHFGAGSGDIFLDNLQCAGAERHLGQCAHSGWSEHNCGHHEDAGVICSELQMVGSSEQCSGRVEILHQGAWGTVCDDLWDLNKARVMCWQLGCGRAITAPGKTHFSPGSGDILLDNLQSLGIESHLGQCPSSGCSGDSAFPSPGESLRLGNGSHRCEGRVEVSYNGTWGTVCDDSWDLTDARVVCQQLGCGEALSAPKQSYFGGGTGHIILDNVQCVGNEAKVWQCPHSGWFSHNCGHHEDAGVVCSDAMLRLADGSQPCEGRVELHFNGSWGTVCDDSWDLQDAEVVCRQLSCGGAVSAPGRARFGRGLGPIALDDVRCVGTEARLWQCLHGGWFSHNCGHHEDAGVVCSGLGLRLADGSNRCEGRVEVCHADTWGTVCDDSWSIEDAHVVCKQLGCGRAVSALPGARFSPGAGSILLDDVNCTGSESSLAQCPHSGWFTHNCGHHEDAGVFPPGPCQLFLDLESSPLGYLPLRLVGGRGRCEGRVEVRHEGVWGTVCDDHWSIRDARVVCRVLGCGRALGALGRGRFGPGSGPILLDDVRCAGTEDALERCAHAGWERHDCQHWEDASVVCAGTRAPLPRRPLPGVFLRLHPFFPLQASLRSEFTSPRNVRWAMAPDSRIKEHILLHSHGGRCFNQTEVALY</sequence>